<comment type="similarity">
    <text evidence="1">Belongs to the glycosyl hydrolase 30 family.</text>
</comment>
<evidence type="ECO:0000259" key="4">
    <source>
        <dbReference type="PROSITE" id="PS50835"/>
    </source>
</evidence>
<dbReference type="InterPro" id="IPR013780">
    <property type="entry name" value="Glyco_hydro_b"/>
</dbReference>
<evidence type="ECO:0000313" key="5">
    <source>
        <dbReference type="EMBL" id="OIR09225.1"/>
    </source>
</evidence>
<accession>A0A1J5SL78</accession>
<dbReference type="SUPFAM" id="SSF51011">
    <property type="entry name" value="Glycosyl hydrolase domain"/>
    <property type="match status" value="1"/>
</dbReference>
<dbReference type="Gene3D" id="2.60.40.1180">
    <property type="entry name" value="Golgi alpha-mannosidase II"/>
    <property type="match status" value="1"/>
</dbReference>
<comment type="caution">
    <text evidence="5">The sequence shown here is derived from an EMBL/GenBank/DDBJ whole genome shotgun (WGS) entry which is preliminary data.</text>
</comment>
<reference evidence="5" key="1">
    <citation type="submission" date="2016-10" db="EMBL/GenBank/DDBJ databases">
        <title>Sequence of Gallionella enrichment culture.</title>
        <authorList>
            <person name="Poehlein A."/>
            <person name="Muehling M."/>
            <person name="Daniel R."/>
        </authorList>
    </citation>
    <scope>NUCLEOTIDE SEQUENCE</scope>
</reference>
<dbReference type="InterPro" id="IPR017853">
    <property type="entry name" value="GH"/>
</dbReference>
<sequence>MNRTARFSAALAAVLLAAAAASGAGEAVGVWRTTADLSSKLSQQAGLTFGPDSGTAPLTIAVDPTTRYQQMDGFGVSLTDSASSLIMNQLSSAKRTEVMDALFGPDGIGLSMLRQPMGACDFSRTMYSYDDTAGDTALDHFSVVKDEDAIIPAIRLALDQNPSIRIIASPWSPPGWMKTSNSMIGGTLRSDMVSTFADYFVKFIEAYADEGIGIYAVTPQNEPGYSPSNYPGSTLTAAQQIAFIDQLGPALKAAGFSTKIICYDHNYDGWTIPQAILSDPTAASYTAGAGFHHYGGDPSEMTTLHTLFPGKDIWFTEGGIGDWNDTFDNVAHEVVAIPRNWAKSIIFWNAALNQNDGPALIGDNNTNQGMVTIRSDTTDSVTYNPQYYILGQLSRFVKPGATRIDSTDWEGTLETVAFQNPDGSFVLVVLNRQASAQSVKITWSGEAATAQVPPTSLTTFTWSATVAPVAITSQPASATVASGARAALSVAATGGGTLAYQWLLGGVPIAGATSAAYTVPSARSADAGTYSVIVSNAAGSVTSAAATLTVTSSSGLPKPNRFLAISTRCFIGTGSAVGVAGFILNAPSVVLVRAGGPSLANYGVSGVLQNPMLTLYNAKSVPVLSDTGWKTPPTYLSGTTVGSDGSYSTAYDVAQVSAAVGAYAFTTDADSALVVKLPAGLYTVQVQGADGGTGNSLIEVFLYRPPGDTDAGNRFAAISTRCHVGRSDSVAVVGLAIQSTCKVLLRAVGPTLGTQGVANTLPKPQLVLYNGSSQVVGGNTGWESDAGEADSVSKAAAAVGEFPLSSPDDSALLVVLPAGLYTAQIQDKNGATGNAIVEAYLVP</sequence>
<dbReference type="Pfam" id="PF02055">
    <property type="entry name" value="Glyco_hydro_30"/>
    <property type="match status" value="1"/>
</dbReference>
<organism evidence="5">
    <name type="scientific">mine drainage metagenome</name>
    <dbReference type="NCBI Taxonomy" id="410659"/>
    <lineage>
        <taxon>unclassified sequences</taxon>
        <taxon>metagenomes</taxon>
        <taxon>ecological metagenomes</taxon>
    </lineage>
</organism>
<dbReference type="InterPro" id="IPR007110">
    <property type="entry name" value="Ig-like_dom"/>
</dbReference>
<dbReference type="InterPro" id="IPR036179">
    <property type="entry name" value="Ig-like_dom_sf"/>
</dbReference>
<evidence type="ECO:0000256" key="3">
    <source>
        <dbReference type="ARBA" id="ARBA00022801"/>
    </source>
</evidence>
<dbReference type="InterPro" id="IPR013783">
    <property type="entry name" value="Ig-like_fold"/>
</dbReference>
<keyword evidence="3 5" id="KW-0378">Hydrolase</keyword>
<dbReference type="PANTHER" id="PTHR11069:SF23">
    <property type="entry name" value="LYSOSOMAL ACID GLUCOSYLCERAMIDASE"/>
    <property type="match status" value="1"/>
</dbReference>
<dbReference type="PROSITE" id="PS50835">
    <property type="entry name" value="IG_LIKE"/>
    <property type="match status" value="1"/>
</dbReference>
<dbReference type="SUPFAM" id="SSF51445">
    <property type="entry name" value="(Trans)glycosidases"/>
    <property type="match status" value="1"/>
</dbReference>
<proteinExistence type="inferred from homology"/>
<dbReference type="GO" id="GO:0006680">
    <property type="term" value="P:glucosylceramide catabolic process"/>
    <property type="evidence" value="ECO:0007669"/>
    <property type="project" value="TreeGrafter"/>
</dbReference>
<dbReference type="Gene3D" id="2.60.40.10">
    <property type="entry name" value="Immunoglobulins"/>
    <property type="match status" value="1"/>
</dbReference>
<dbReference type="InterPro" id="IPR001139">
    <property type="entry name" value="Glyco_hydro_30"/>
</dbReference>
<dbReference type="GO" id="GO:0016020">
    <property type="term" value="C:membrane"/>
    <property type="evidence" value="ECO:0007669"/>
    <property type="project" value="GOC"/>
</dbReference>
<gene>
    <name evidence="5" type="ORF">GALL_84550</name>
</gene>
<dbReference type="Pfam" id="PF17189">
    <property type="entry name" value="Glyco_hydro_30C"/>
    <property type="match status" value="1"/>
</dbReference>
<dbReference type="InterPro" id="IPR013098">
    <property type="entry name" value="Ig_I-set"/>
</dbReference>
<dbReference type="Pfam" id="PF07679">
    <property type="entry name" value="I-set"/>
    <property type="match status" value="1"/>
</dbReference>
<dbReference type="InterPro" id="IPR033452">
    <property type="entry name" value="GH30_C"/>
</dbReference>
<feature type="domain" description="Ig-like" evidence="4">
    <location>
        <begin position="468"/>
        <end position="549"/>
    </location>
</feature>
<dbReference type="AlphaFoldDB" id="A0A1J5SL78"/>
<dbReference type="SUPFAM" id="SSF48726">
    <property type="entry name" value="Immunoglobulin"/>
    <property type="match status" value="1"/>
</dbReference>
<dbReference type="InterPro" id="IPR003599">
    <property type="entry name" value="Ig_sub"/>
</dbReference>
<dbReference type="SMART" id="SM00409">
    <property type="entry name" value="IG"/>
    <property type="match status" value="1"/>
</dbReference>
<keyword evidence="2" id="KW-0732">Signal</keyword>
<dbReference type="Gene3D" id="3.20.20.80">
    <property type="entry name" value="Glycosidases"/>
    <property type="match status" value="1"/>
</dbReference>
<evidence type="ECO:0000256" key="1">
    <source>
        <dbReference type="ARBA" id="ARBA00005382"/>
    </source>
</evidence>
<dbReference type="PANTHER" id="PTHR11069">
    <property type="entry name" value="GLUCOSYLCERAMIDASE"/>
    <property type="match status" value="1"/>
</dbReference>
<dbReference type="EMBL" id="MLJW01000027">
    <property type="protein sequence ID" value="OIR09225.1"/>
    <property type="molecule type" value="Genomic_DNA"/>
</dbReference>
<dbReference type="InterPro" id="IPR033453">
    <property type="entry name" value="Glyco_hydro_30_TIM-barrel"/>
</dbReference>
<dbReference type="GO" id="GO:0004348">
    <property type="term" value="F:glucosylceramidase activity"/>
    <property type="evidence" value="ECO:0007669"/>
    <property type="project" value="InterPro"/>
</dbReference>
<protein>
    <submittedName>
        <fullName evidence="5">O-glycosyl hydrolase family 30</fullName>
    </submittedName>
</protein>
<name>A0A1J5SL78_9ZZZZ</name>
<dbReference type="PRINTS" id="PR00843">
    <property type="entry name" value="GLHYDRLASE30"/>
</dbReference>
<evidence type="ECO:0000256" key="2">
    <source>
        <dbReference type="ARBA" id="ARBA00022729"/>
    </source>
</evidence>